<organism evidence="2 3">
    <name type="scientific">Eleusine coracana subsp. coracana</name>
    <dbReference type="NCBI Taxonomy" id="191504"/>
    <lineage>
        <taxon>Eukaryota</taxon>
        <taxon>Viridiplantae</taxon>
        <taxon>Streptophyta</taxon>
        <taxon>Embryophyta</taxon>
        <taxon>Tracheophyta</taxon>
        <taxon>Spermatophyta</taxon>
        <taxon>Magnoliopsida</taxon>
        <taxon>Liliopsida</taxon>
        <taxon>Poales</taxon>
        <taxon>Poaceae</taxon>
        <taxon>PACMAD clade</taxon>
        <taxon>Chloridoideae</taxon>
        <taxon>Cynodonteae</taxon>
        <taxon>Eleusininae</taxon>
        <taxon>Eleusine</taxon>
    </lineage>
</organism>
<keyword evidence="3" id="KW-1185">Reference proteome</keyword>
<dbReference type="AlphaFoldDB" id="A0AAV5DAT7"/>
<feature type="region of interest" description="Disordered" evidence="1">
    <location>
        <begin position="1"/>
        <end position="44"/>
    </location>
</feature>
<reference evidence="2" key="2">
    <citation type="submission" date="2021-12" db="EMBL/GenBank/DDBJ databases">
        <title>Resequencing data analysis of finger millet.</title>
        <authorList>
            <person name="Hatakeyama M."/>
            <person name="Aluri S."/>
            <person name="Balachadran M.T."/>
            <person name="Sivarajan S.R."/>
            <person name="Poveda L."/>
            <person name="Shimizu-Inatsugi R."/>
            <person name="Schlapbach R."/>
            <person name="Sreeman S.M."/>
            <person name="Shimizu K.K."/>
        </authorList>
    </citation>
    <scope>NUCLEOTIDE SEQUENCE</scope>
</reference>
<reference evidence="2" key="1">
    <citation type="journal article" date="2018" name="DNA Res.">
        <title>Multiple hybrid de novo genome assembly of finger millet, an orphan allotetraploid crop.</title>
        <authorList>
            <person name="Hatakeyama M."/>
            <person name="Aluri S."/>
            <person name="Balachadran M.T."/>
            <person name="Sivarajan S.R."/>
            <person name="Patrignani A."/>
            <person name="Gruter S."/>
            <person name="Poveda L."/>
            <person name="Shimizu-Inatsugi R."/>
            <person name="Baeten J."/>
            <person name="Francoijs K.J."/>
            <person name="Nataraja K.N."/>
            <person name="Reddy Y.A.N."/>
            <person name="Phadnis S."/>
            <person name="Ravikumar R.L."/>
            <person name="Schlapbach R."/>
            <person name="Sreeman S.M."/>
            <person name="Shimizu K.K."/>
        </authorList>
    </citation>
    <scope>NUCLEOTIDE SEQUENCE</scope>
</reference>
<feature type="compositionally biased region" description="Basic and acidic residues" evidence="1">
    <location>
        <begin position="1"/>
        <end position="15"/>
    </location>
</feature>
<proteinExistence type="predicted"/>
<accession>A0AAV5DAT7</accession>
<sequence length="72" mass="7999">MPGWEACERGVEWRSEAAGAAGGMEEEWGSGNRRAGRGRPVLADQPHRGRGVVVWSSTLPLRKWRLAADRRD</sequence>
<dbReference type="Proteomes" id="UP001054889">
    <property type="component" value="Unassembled WGS sequence"/>
</dbReference>
<comment type="caution">
    <text evidence="2">The sequence shown here is derived from an EMBL/GenBank/DDBJ whole genome shotgun (WGS) entry which is preliminary data.</text>
</comment>
<protein>
    <submittedName>
        <fullName evidence="2">Uncharacterized protein</fullName>
    </submittedName>
</protein>
<gene>
    <name evidence="2" type="primary">ga26004</name>
    <name evidence="2" type="ORF">PR202_ga26004</name>
</gene>
<evidence type="ECO:0000313" key="3">
    <source>
        <dbReference type="Proteomes" id="UP001054889"/>
    </source>
</evidence>
<evidence type="ECO:0000313" key="2">
    <source>
        <dbReference type="EMBL" id="GJN08113.1"/>
    </source>
</evidence>
<evidence type="ECO:0000256" key="1">
    <source>
        <dbReference type="SAM" id="MobiDB-lite"/>
    </source>
</evidence>
<name>A0AAV5DAT7_ELECO</name>
<dbReference type="EMBL" id="BQKI01000015">
    <property type="protein sequence ID" value="GJN08113.1"/>
    <property type="molecule type" value="Genomic_DNA"/>
</dbReference>